<accession>A0AC34FC56</accession>
<reference evidence="2" key="1">
    <citation type="submission" date="2022-11" db="UniProtKB">
        <authorList>
            <consortium name="WormBaseParasite"/>
        </authorList>
    </citation>
    <scope>IDENTIFICATION</scope>
</reference>
<sequence>MESMKSEMDTKINEATANLSDAAKSLTTQMKAIHENMSLTPAQEHEQIKALFDGASDEIKNELKSAMGPAIMGPGMGGPGGPGMDGPMMGPGGPMGGPGGPGPMMGPKELENGLTEEQKTQLHTILENDSATKQQKQDSLKSFFDGIGGNVSIKFNEMQAKMESMKSEVEGKASEAMANLSDSAKSLTTQMKAIHENMSLTPDQEHEQIKALFDGASDELKNELKSAMGPAIMGPGMGGPRGPSGPCIGVPGPMGGPLGHHHFTTTASA</sequence>
<evidence type="ECO:0000313" key="2">
    <source>
        <dbReference type="WBParaSite" id="ES5_v2.g14922.t1"/>
    </source>
</evidence>
<evidence type="ECO:0000313" key="1">
    <source>
        <dbReference type="Proteomes" id="UP000887579"/>
    </source>
</evidence>
<protein>
    <submittedName>
        <fullName evidence="2">SXP/RAL-2 family protein Ani s 5-like cation-binding domain-containing protein</fullName>
    </submittedName>
</protein>
<dbReference type="Proteomes" id="UP000887579">
    <property type="component" value="Unplaced"/>
</dbReference>
<name>A0AC34FC56_9BILA</name>
<organism evidence="1 2">
    <name type="scientific">Panagrolaimus sp. ES5</name>
    <dbReference type="NCBI Taxonomy" id="591445"/>
    <lineage>
        <taxon>Eukaryota</taxon>
        <taxon>Metazoa</taxon>
        <taxon>Ecdysozoa</taxon>
        <taxon>Nematoda</taxon>
        <taxon>Chromadorea</taxon>
        <taxon>Rhabditida</taxon>
        <taxon>Tylenchina</taxon>
        <taxon>Panagrolaimomorpha</taxon>
        <taxon>Panagrolaimoidea</taxon>
        <taxon>Panagrolaimidae</taxon>
        <taxon>Panagrolaimus</taxon>
    </lineage>
</organism>
<dbReference type="WBParaSite" id="ES5_v2.g14922.t1">
    <property type="protein sequence ID" value="ES5_v2.g14922.t1"/>
    <property type="gene ID" value="ES5_v2.g14922"/>
</dbReference>
<proteinExistence type="predicted"/>